<keyword evidence="1" id="KW-0808">Transferase</keyword>
<dbReference type="PATRIC" id="fig|1214179.4.peg.611"/>
<feature type="domain" description="PTS EIIA type-4" evidence="2">
    <location>
        <begin position="1"/>
        <end position="123"/>
    </location>
</feature>
<dbReference type="InterPro" id="IPR004701">
    <property type="entry name" value="PTS_EIIA_man-typ"/>
</dbReference>
<dbReference type="Pfam" id="PF03610">
    <property type="entry name" value="EIIA-man"/>
    <property type="match status" value="1"/>
</dbReference>
<name>A0A075SPZ4_STRSU</name>
<evidence type="ECO:0000313" key="3">
    <source>
        <dbReference type="EMBL" id="AIG43105.1"/>
    </source>
</evidence>
<proteinExistence type="predicted"/>
<dbReference type="InterPro" id="IPR051471">
    <property type="entry name" value="Bacterial_PTS_sugar_comp"/>
</dbReference>
<dbReference type="PANTHER" id="PTHR33799">
    <property type="entry name" value="PTS PERMEASE-RELATED-RELATED"/>
    <property type="match status" value="1"/>
</dbReference>
<dbReference type="InterPro" id="IPR036662">
    <property type="entry name" value="PTS_EIIA_man-typ_sf"/>
</dbReference>
<dbReference type="Proteomes" id="UP000028185">
    <property type="component" value="Chromosome"/>
</dbReference>
<evidence type="ECO:0000259" key="2">
    <source>
        <dbReference type="PROSITE" id="PS51096"/>
    </source>
</evidence>
<accession>A0A075SPZ4</accession>
<dbReference type="GO" id="GO:0016020">
    <property type="term" value="C:membrane"/>
    <property type="evidence" value="ECO:0007669"/>
    <property type="project" value="InterPro"/>
</dbReference>
<dbReference type="PANTHER" id="PTHR33799:SF1">
    <property type="entry name" value="PTS SYSTEM MANNOSE-SPECIFIC EIIAB COMPONENT-RELATED"/>
    <property type="match status" value="1"/>
</dbReference>
<reference evidence="3 4" key="1">
    <citation type="journal article" date="2014" name="Genome Announc.">
        <title>Whole-Genome Sequence of Streptococcus suis Serotype 4 Reference Strain 6407.</title>
        <authorList>
            <person name="Wang K."/>
            <person name="Chen J."/>
            <person name="Yao H."/>
            <person name="Lu C."/>
        </authorList>
    </citation>
    <scope>NUCLEOTIDE SEQUENCE [LARGE SCALE GENOMIC DNA]</scope>
    <source>
        <strain evidence="3">6407</strain>
    </source>
</reference>
<evidence type="ECO:0000256" key="1">
    <source>
        <dbReference type="ARBA" id="ARBA00022679"/>
    </source>
</evidence>
<organism evidence="3 4">
    <name type="scientific">Streptococcus suis 6407</name>
    <dbReference type="NCBI Taxonomy" id="1214179"/>
    <lineage>
        <taxon>Bacteria</taxon>
        <taxon>Bacillati</taxon>
        <taxon>Bacillota</taxon>
        <taxon>Bacilli</taxon>
        <taxon>Lactobacillales</taxon>
        <taxon>Streptococcaceae</taxon>
        <taxon>Streptococcus</taxon>
    </lineage>
</organism>
<sequence length="138" mass="15793">MQKIVIATHERLAEGYYRTLNYLIPEMPEIIILSAYIETNSIQEQVDDIYQNLKDEDKLIVLTDIAAGSVNQSFCRYISRPNTLIVSGINLPLVMSIILEAMHTELDLPKIRTLVSEAQEQLLVVNDVLRNFEIETDE</sequence>
<dbReference type="GO" id="GO:0009401">
    <property type="term" value="P:phosphoenolpyruvate-dependent sugar phosphotransferase system"/>
    <property type="evidence" value="ECO:0007669"/>
    <property type="project" value="InterPro"/>
</dbReference>
<dbReference type="HOGENOM" id="CLU_123235_3_2_9"/>
<dbReference type="AlphaFoldDB" id="A0A075SPZ4"/>
<dbReference type="RefSeq" id="WP_024382209.1">
    <property type="nucleotide sequence ID" value="NZ_ALLE01000022.1"/>
</dbReference>
<evidence type="ECO:0000313" key="4">
    <source>
        <dbReference type="Proteomes" id="UP000028185"/>
    </source>
</evidence>
<dbReference type="Gene3D" id="3.40.50.510">
    <property type="entry name" value="Phosphotransferase system, mannose-type IIA component"/>
    <property type="match status" value="1"/>
</dbReference>
<dbReference type="PROSITE" id="PS51096">
    <property type="entry name" value="PTS_EIIA_TYPE_4"/>
    <property type="match status" value="1"/>
</dbReference>
<dbReference type="EMBL" id="CP008921">
    <property type="protein sequence ID" value="AIG43105.1"/>
    <property type="molecule type" value="Genomic_DNA"/>
</dbReference>
<protein>
    <submittedName>
        <fullName evidence="3">PTS fructose transporter subunit IIA</fullName>
    </submittedName>
</protein>
<gene>
    <name evidence="3" type="ORF">ID09_03230</name>
</gene>
<dbReference type="GO" id="GO:0016740">
    <property type="term" value="F:transferase activity"/>
    <property type="evidence" value="ECO:0007669"/>
    <property type="project" value="UniProtKB-KW"/>
</dbReference>
<dbReference type="SUPFAM" id="SSF53062">
    <property type="entry name" value="PTS system fructose IIA component-like"/>
    <property type="match status" value="1"/>
</dbReference>